<evidence type="ECO:0000313" key="1">
    <source>
        <dbReference type="EMBL" id="MEX6430094.1"/>
    </source>
</evidence>
<dbReference type="InterPro" id="IPR005501">
    <property type="entry name" value="LamB/YcsF/PxpA-like"/>
</dbReference>
<dbReference type="NCBIfam" id="NF003816">
    <property type="entry name" value="PRK05406.1-5"/>
    <property type="match status" value="1"/>
</dbReference>
<protein>
    <submittedName>
        <fullName evidence="1">LamB/YcsF family protein</fullName>
    </submittedName>
</protein>
<accession>A0ABV3Y6M3</accession>
<dbReference type="PANTHER" id="PTHR30292:SF0">
    <property type="entry name" value="5-OXOPROLINASE SUBUNIT A"/>
    <property type="match status" value="1"/>
</dbReference>
<dbReference type="RefSeq" id="WP_298385748.1">
    <property type="nucleotide sequence ID" value="NZ_JBFSHR010000035.1"/>
</dbReference>
<dbReference type="NCBIfam" id="NF003814">
    <property type="entry name" value="PRK05406.1-3"/>
    <property type="match status" value="1"/>
</dbReference>
<comment type="caution">
    <text evidence="1">The sequence shown here is derived from an EMBL/GenBank/DDBJ whole genome shotgun (WGS) entry which is preliminary data.</text>
</comment>
<proteinExistence type="predicted"/>
<gene>
    <name evidence="1" type="ORF">AB6A68_09630</name>
</gene>
<dbReference type="Proteomes" id="UP001560267">
    <property type="component" value="Unassembled WGS sequence"/>
</dbReference>
<dbReference type="CDD" id="cd10787">
    <property type="entry name" value="LamB_YcsF_like"/>
    <property type="match status" value="1"/>
</dbReference>
<evidence type="ECO:0000313" key="2">
    <source>
        <dbReference type="Proteomes" id="UP001560267"/>
    </source>
</evidence>
<dbReference type="InterPro" id="IPR011330">
    <property type="entry name" value="Glyco_hydro/deAcase_b/a-brl"/>
</dbReference>
<dbReference type="SUPFAM" id="SSF88713">
    <property type="entry name" value="Glycoside hydrolase/deacetylase"/>
    <property type="match status" value="1"/>
</dbReference>
<dbReference type="PANTHER" id="PTHR30292">
    <property type="entry name" value="UNCHARACTERIZED PROTEIN YBGL-RELATED"/>
    <property type="match status" value="1"/>
</dbReference>
<sequence>MSPTLGAGATRTVGTPKIDLNSDLGEGSTMAQMARDRAILSVVSSANIACGFHAGDTETMSETVRNASEYGVTVGAHVSYYDREGFGRRELNISTAKLKSDLAYQIGALKAITTLNGTTVSYIKPHGALYNRIAYDDTQARAVVETIATIDSRLVLLTLPGSVAMQVAQELGICAIAEGFADRAYTDDGRLVPRTIPGSVITDPDEVVQRALQMARDGTVTSSDGKVLRLDARSICLHSDTDGAAALSQQIRLALEFAGITVTSFIPTC</sequence>
<reference evidence="1 2" key="1">
    <citation type="submission" date="2024-07" db="EMBL/GenBank/DDBJ databases">
        <title>Draft Genome Sequence of Ferrimicrobium acidiphilum Strain YE2023, Isolated from a Pulp of Bioleach Reactor.</title>
        <authorList>
            <person name="Elkina Y.A."/>
            <person name="Bulaeva A.G."/>
            <person name="Beletsky A.V."/>
            <person name="Mardanov A.V."/>
        </authorList>
    </citation>
    <scope>NUCLEOTIDE SEQUENCE [LARGE SCALE GENOMIC DNA]</scope>
    <source>
        <strain evidence="1 2">YE2023</strain>
    </source>
</reference>
<dbReference type="EMBL" id="JBFSHR010000035">
    <property type="protein sequence ID" value="MEX6430094.1"/>
    <property type="molecule type" value="Genomic_DNA"/>
</dbReference>
<organism evidence="1 2">
    <name type="scientific">Ferrimicrobium acidiphilum</name>
    <dbReference type="NCBI Taxonomy" id="121039"/>
    <lineage>
        <taxon>Bacteria</taxon>
        <taxon>Bacillati</taxon>
        <taxon>Actinomycetota</taxon>
        <taxon>Acidimicrobiia</taxon>
        <taxon>Acidimicrobiales</taxon>
        <taxon>Acidimicrobiaceae</taxon>
        <taxon>Ferrimicrobium</taxon>
    </lineage>
</organism>
<name>A0ABV3Y6M3_9ACTN</name>
<dbReference type="Pfam" id="PF03746">
    <property type="entry name" value="LamB_YcsF"/>
    <property type="match status" value="1"/>
</dbReference>
<keyword evidence="2" id="KW-1185">Reference proteome</keyword>
<dbReference type="Gene3D" id="3.20.20.370">
    <property type="entry name" value="Glycoside hydrolase/deacetylase"/>
    <property type="match status" value="1"/>
</dbReference>